<feature type="signal peptide" evidence="1">
    <location>
        <begin position="1"/>
        <end position="18"/>
    </location>
</feature>
<organism evidence="2 3">
    <name type="scientific">Arabidopsis thaliana</name>
    <name type="common">Mouse-ear cress</name>
    <dbReference type="NCBI Taxonomy" id="3702"/>
    <lineage>
        <taxon>Eukaryota</taxon>
        <taxon>Viridiplantae</taxon>
        <taxon>Streptophyta</taxon>
        <taxon>Embryophyta</taxon>
        <taxon>Tracheophyta</taxon>
        <taxon>Spermatophyta</taxon>
        <taxon>Magnoliopsida</taxon>
        <taxon>eudicotyledons</taxon>
        <taxon>Gunneridae</taxon>
        <taxon>Pentapetalae</taxon>
        <taxon>rosids</taxon>
        <taxon>malvids</taxon>
        <taxon>Brassicales</taxon>
        <taxon>Brassicaceae</taxon>
        <taxon>Camelineae</taxon>
        <taxon>Arabidopsis</taxon>
    </lineage>
</organism>
<dbReference type="ExpressionAtlas" id="A0A654G1I7">
    <property type="expression patterns" value="baseline and differential"/>
</dbReference>
<dbReference type="PANTHER" id="PTHR34959">
    <property type="entry name" value="PROTEIN LAZY 1"/>
    <property type="match status" value="1"/>
</dbReference>
<feature type="chain" id="PRO_5024824231" description="LAZY1" evidence="1">
    <location>
        <begin position="19"/>
        <end position="394"/>
    </location>
</feature>
<dbReference type="GO" id="GO:2000012">
    <property type="term" value="P:regulation of auxin polar transport"/>
    <property type="evidence" value="ECO:0007669"/>
    <property type="project" value="InterPro"/>
</dbReference>
<evidence type="ECO:0000313" key="3">
    <source>
        <dbReference type="Proteomes" id="UP000426265"/>
    </source>
</evidence>
<dbReference type="GO" id="GO:0009630">
    <property type="term" value="P:gravitropism"/>
    <property type="evidence" value="ECO:0007669"/>
    <property type="project" value="InterPro"/>
</dbReference>
<gene>
    <name evidence="2" type="ORF">AN1_LOCUS22176</name>
</gene>
<reference evidence="2 3" key="1">
    <citation type="submission" date="2019-11" db="EMBL/GenBank/DDBJ databases">
        <authorList>
            <person name="Jiao W.-B."/>
            <person name="Schneeberger K."/>
        </authorList>
    </citation>
    <scope>NUCLEOTIDE SEQUENCE [LARGE SCALE GENOMIC DNA]</scope>
    <source>
        <strain evidence="3">cv. An-1</strain>
    </source>
</reference>
<evidence type="ECO:0000256" key="1">
    <source>
        <dbReference type="SAM" id="SignalP"/>
    </source>
</evidence>
<accession>A0A654G1I7</accession>
<dbReference type="Proteomes" id="UP000426265">
    <property type="component" value="Unassembled WGS sequence"/>
</dbReference>
<sequence length="394" mass="44387">MANQNFVAFLVLVSTVINLKDLRYSCNQFTATFWGWMHHKFRENSKEPLKDASTGNSYSILSAHPSLDSQEVYPTACAGSRYNTGFRKQVNLFQESSFAGPKQYTEEDFKDERNSDFFDGFLAIGTLGGETLLDEQPATPTFGMSFEDPAIDDADVTENDLKLISNELDKFLEAEAKEGHHQPSGRNSDTNTIASTIEAIEGVDDEEDNQPMKFPLQEYFFGSLIELPESKIAGKKDRASLGELFQITEVQDKQSENIYGKKKKQPNSAHKSAKHLVKKVLKKIHPSSRGSVSGKPEVDSTKKKFQKMVQVFHRKVHPEESIMETKIYSSVANPKSSKANSIDLTFEKVNHCHEASKRCIQYELRSSRSAKNGEHWIKTDEDCMHKYSACDPTG</sequence>
<dbReference type="EMBL" id="CACRSJ010000110">
    <property type="protein sequence ID" value="VYS66774.1"/>
    <property type="molecule type" value="Genomic_DNA"/>
</dbReference>
<evidence type="ECO:0008006" key="4">
    <source>
        <dbReference type="Google" id="ProtNLM"/>
    </source>
</evidence>
<keyword evidence="1" id="KW-0732">Signal</keyword>
<dbReference type="PANTHER" id="PTHR34959:SF4">
    <property type="entry name" value="PROTEIN LAZY 1"/>
    <property type="match status" value="1"/>
</dbReference>
<evidence type="ECO:0000313" key="2">
    <source>
        <dbReference type="EMBL" id="VYS66774.1"/>
    </source>
</evidence>
<name>A0A654G1I7_ARATH</name>
<protein>
    <recommendedName>
        <fullName evidence="4">LAZY1</fullName>
    </recommendedName>
</protein>
<dbReference type="InterPro" id="IPR038928">
    <property type="entry name" value="LAZY1"/>
</dbReference>
<dbReference type="AlphaFoldDB" id="A0A654G1I7"/>
<proteinExistence type="predicted"/>